<reference evidence="1" key="1">
    <citation type="journal article" date="2021" name="Mol. Plant Microbe Interact.">
        <title>Telomere to telomere genome assembly of Fusarium musae F31, causal agent of crown rot disease of banana.</title>
        <authorList>
            <person name="Degradi L."/>
            <person name="Tava V."/>
            <person name="Kunova A."/>
            <person name="Cortesi P."/>
            <person name="Saracchi M."/>
            <person name="Pasquali M."/>
        </authorList>
    </citation>
    <scope>NUCLEOTIDE SEQUENCE</scope>
    <source>
        <strain evidence="1">F31</strain>
    </source>
</reference>
<dbReference type="GeneID" id="68311480"/>
<accession>A0A9P8DKI3</accession>
<gene>
    <name evidence="1" type="ORF">J7337_003623</name>
</gene>
<evidence type="ECO:0000313" key="2">
    <source>
        <dbReference type="Proteomes" id="UP000827133"/>
    </source>
</evidence>
<name>A0A9P8DKI3_9HYPO</name>
<comment type="caution">
    <text evidence="1">The sequence shown here is derived from an EMBL/GenBank/DDBJ whole genome shotgun (WGS) entry which is preliminary data.</text>
</comment>
<dbReference type="EMBL" id="JAHBCI010000003">
    <property type="protein sequence ID" value="KAG9503672.1"/>
    <property type="molecule type" value="Genomic_DNA"/>
</dbReference>
<evidence type="ECO:0000313" key="1">
    <source>
        <dbReference type="EMBL" id="KAG9503672.1"/>
    </source>
</evidence>
<dbReference type="KEGG" id="fmu:J7337_003623"/>
<organism evidence="1 2">
    <name type="scientific">Fusarium musae</name>
    <dbReference type="NCBI Taxonomy" id="1042133"/>
    <lineage>
        <taxon>Eukaryota</taxon>
        <taxon>Fungi</taxon>
        <taxon>Dikarya</taxon>
        <taxon>Ascomycota</taxon>
        <taxon>Pezizomycotina</taxon>
        <taxon>Sordariomycetes</taxon>
        <taxon>Hypocreomycetidae</taxon>
        <taxon>Hypocreales</taxon>
        <taxon>Nectriaceae</taxon>
        <taxon>Fusarium</taxon>
    </lineage>
</organism>
<sequence length="444" mass="49813">MTHNSSVGGILAPGDAAQLIKLGLVNLPHPPNGSIRIHKRRLNRTSDAVHKKIPLNANIESRPDAFATIPEKLISKATIEYVGYNSDRATQIWSGWANWPSGPIIREIDPSDCNTIEVSFIDWVKRHTGNPLEYDVWGDDDSAWFHLMQQCGIATELQQSIMDPRFKDRRLTGTCIGWLRNTMKLRYEWLQEIQRASAEREKALGNQGISARSQQQSGLASRGVHKLAGPSSVIGSTVLYKAIDEARINDLFDHEGNLDKIQLLLTPPSTDFSRSKSMYYFTPDYSLARKQAAWITQRGPPAVIVQIAVSDSAITSMEPPDIQCASWPNSNWRELVWHCRAKIRLPKELLENYGKAILIIGTIANRPDVYYEQRSPADLTSEACVVSVRGPNKGGDRAAVQYVFSSDDEGETFLEDQARHTMKIFHFGTGELEAWAKENRKLGF</sequence>
<dbReference type="Proteomes" id="UP000827133">
    <property type="component" value="Unassembled WGS sequence"/>
</dbReference>
<protein>
    <submittedName>
        <fullName evidence="1">Uncharacterized protein</fullName>
    </submittedName>
</protein>
<keyword evidence="2" id="KW-1185">Reference proteome</keyword>
<dbReference type="RefSeq" id="XP_044682672.1">
    <property type="nucleotide sequence ID" value="XM_044821339.1"/>
</dbReference>
<proteinExistence type="predicted"/>
<dbReference type="AlphaFoldDB" id="A0A9P8DKI3"/>